<feature type="domain" description="Serpin" evidence="2">
    <location>
        <begin position="13"/>
        <end position="136"/>
    </location>
</feature>
<dbReference type="EMBL" id="BJWL01000124">
    <property type="protein sequence ID" value="GFS30524.1"/>
    <property type="molecule type" value="Genomic_DNA"/>
</dbReference>
<reference evidence="4" key="1">
    <citation type="submission" date="2019-07" db="EMBL/GenBank/DDBJ databases">
        <title>De Novo Assembly of kiwifruit Actinidia rufa.</title>
        <authorList>
            <person name="Sugita-Konishi S."/>
            <person name="Sato K."/>
            <person name="Mori E."/>
            <person name="Abe Y."/>
            <person name="Kisaki G."/>
            <person name="Hamano K."/>
            <person name="Suezawa K."/>
            <person name="Otani M."/>
            <person name="Fukuda T."/>
            <person name="Manabe T."/>
            <person name="Gomi K."/>
            <person name="Tabuchi M."/>
            <person name="Akimitsu K."/>
            <person name="Kataoka I."/>
        </authorList>
    </citation>
    <scope>NUCLEOTIDE SEQUENCE [LARGE SCALE GENOMIC DNA]</scope>
    <source>
        <strain evidence="4">cv. Fuchu</strain>
    </source>
</reference>
<comment type="caution">
    <text evidence="3">The sequence shown here is derived from an EMBL/GenBank/DDBJ whole genome shotgun (WGS) entry which is preliminary data.</text>
</comment>
<dbReference type="Proteomes" id="UP000585474">
    <property type="component" value="Unassembled WGS sequence"/>
</dbReference>
<sequence length="152" mass="16453">MDCPAAMTPSNFNSQFCIQMANQVILKEVAKGSNLVLSPLSFHVMLSLIAAVSTGRTLEQLLSHLGSRSIDDLKLLSSQIVVLVSMYGEKNDLIASPSVSFANSVWVDRSITLKPSFERIVKGVYKAKAKEVVLQTSLIAVGSTGRITEQLL</sequence>
<gene>
    <name evidence="3" type="ORF">Acr_00g0012430</name>
</gene>
<dbReference type="Gene3D" id="3.30.497.10">
    <property type="entry name" value="Antithrombin, subunit I, domain 2"/>
    <property type="match status" value="1"/>
</dbReference>
<evidence type="ECO:0000313" key="4">
    <source>
        <dbReference type="Proteomes" id="UP000585474"/>
    </source>
</evidence>
<dbReference type="InterPro" id="IPR042178">
    <property type="entry name" value="Serpin_sf_1"/>
</dbReference>
<dbReference type="GO" id="GO:0005615">
    <property type="term" value="C:extracellular space"/>
    <property type="evidence" value="ECO:0007669"/>
    <property type="project" value="InterPro"/>
</dbReference>
<protein>
    <recommendedName>
        <fullName evidence="2">Serpin domain-containing protein</fullName>
    </recommendedName>
</protein>
<accession>A0A7J0DBJ9</accession>
<dbReference type="PANTHER" id="PTHR11461">
    <property type="entry name" value="SERINE PROTEASE INHIBITOR, SERPIN"/>
    <property type="match status" value="1"/>
</dbReference>
<dbReference type="InterPro" id="IPR023796">
    <property type="entry name" value="Serpin_dom"/>
</dbReference>
<comment type="similarity">
    <text evidence="1">Belongs to the serpin family.</text>
</comment>
<keyword evidence="4" id="KW-1185">Reference proteome</keyword>
<dbReference type="InterPro" id="IPR036186">
    <property type="entry name" value="Serpin_sf"/>
</dbReference>
<dbReference type="AlphaFoldDB" id="A0A7J0DBJ9"/>
<name>A0A7J0DBJ9_9ERIC</name>
<proteinExistence type="inferred from homology"/>
<organism evidence="3 4">
    <name type="scientific">Actinidia rufa</name>
    <dbReference type="NCBI Taxonomy" id="165716"/>
    <lineage>
        <taxon>Eukaryota</taxon>
        <taxon>Viridiplantae</taxon>
        <taxon>Streptophyta</taxon>
        <taxon>Embryophyta</taxon>
        <taxon>Tracheophyta</taxon>
        <taxon>Spermatophyta</taxon>
        <taxon>Magnoliopsida</taxon>
        <taxon>eudicotyledons</taxon>
        <taxon>Gunneridae</taxon>
        <taxon>Pentapetalae</taxon>
        <taxon>asterids</taxon>
        <taxon>Ericales</taxon>
        <taxon>Actinidiaceae</taxon>
        <taxon>Actinidia</taxon>
    </lineage>
</organism>
<dbReference type="InterPro" id="IPR000215">
    <property type="entry name" value="Serpin_fam"/>
</dbReference>
<dbReference type="PANTHER" id="PTHR11461:SF340">
    <property type="entry name" value="SERPIN DOMAIN-CONTAINING PROTEIN"/>
    <property type="match status" value="1"/>
</dbReference>
<evidence type="ECO:0000256" key="1">
    <source>
        <dbReference type="ARBA" id="ARBA00009500"/>
    </source>
</evidence>
<dbReference type="GO" id="GO:0004867">
    <property type="term" value="F:serine-type endopeptidase inhibitor activity"/>
    <property type="evidence" value="ECO:0007669"/>
    <property type="project" value="InterPro"/>
</dbReference>
<dbReference type="SUPFAM" id="SSF56574">
    <property type="entry name" value="Serpins"/>
    <property type="match status" value="1"/>
</dbReference>
<evidence type="ECO:0000313" key="3">
    <source>
        <dbReference type="EMBL" id="GFS30524.1"/>
    </source>
</evidence>
<dbReference type="Pfam" id="PF00079">
    <property type="entry name" value="Serpin"/>
    <property type="match status" value="1"/>
</dbReference>
<dbReference type="OrthoDB" id="1063785at2759"/>
<evidence type="ECO:0000259" key="2">
    <source>
        <dbReference type="Pfam" id="PF00079"/>
    </source>
</evidence>